<dbReference type="PANTHER" id="PTHR33607:SF2">
    <property type="entry name" value="ENDONUCLEASE-1"/>
    <property type="match status" value="1"/>
</dbReference>
<sequence>MKIQFAFFITLFSLPLFGQTPSYYNDVNLNLTGLNLKQELAQKIVSTHNNTLSYGQVWNVLKEADSNPINSNNVLLLYGWNDTDTDITNDLNRNIEDNGGNTGDWNREHTYAKSLGTPALGTSGPGADAHNLRASDVQRNGSRGNKKFGEATLGTPSGTVGTFWFPGNEWRGDVARILMYMYLRYGDQCKPSNVTIGNPVSVDLNMVDLLLTWNAIDQPDAFEDHRNEIIQQNQGNRNPFIDNPYLATIIWGGNTAQNRWNLTLKKTALASYILYPNPTKNKHFTISNLSVNYNHQLTLLNMLGEVVFTIKSDYKNNISIDLPELPKGNYLLRVNSNNTIFHKKILLL</sequence>
<dbReference type="RefSeq" id="WP_111064156.1">
    <property type="nucleotide sequence ID" value="NZ_JBHUCU010000037.1"/>
</dbReference>
<evidence type="ECO:0000256" key="1">
    <source>
        <dbReference type="ARBA" id="ARBA00006429"/>
    </source>
</evidence>
<comment type="caution">
    <text evidence="7">The sequence shown here is derived from an EMBL/GenBank/DDBJ whole genome shotgun (WGS) entry which is preliminary data.</text>
</comment>
<dbReference type="GO" id="GO:0016787">
    <property type="term" value="F:hydrolase activity"/>
    <property type="evidence" value="ECO:0007669"/>
    <property type="project" value="UniProtKB-KW"/>
</dbReference>
<keyword evidence="7" id="KW-0255">Endonuclease</keyword>
<dbReference type="EMBL" id="QKSB01000010">
    <property type="protein sequence ID" value="PZE16270.1"/>
    <property type="molecule type" value="Genomic_DNA"/>
</dbReference>
<feature type="domain" description="Secretion system C-terminal sorting" evidence="6">
    <location>
        <begin position="274"/>
        <end position="345"/>
    </location>
</feature>
<proteinExistence type="inferred from homology"/>
<evidence type="ECO:0000313" key="8">
    <source>
        <dbReference type="Proteomes" id="UP000249248"/>
    </source>
</evidence>
<reference evidence="7 8" key="1">
    <citation type="submission" date="2018-06" db="EMBL/GenBank/DDBJ databases">
        <title>The draft genome sequence of Crocinitomix sp. SM1701.</title>
        <authorList>
            <person name="Zhang X."/>
        </authorList>
    </citation>
    <scope>NUCLEOTIDE SEQUENCE [LARGE SCALE GENOMIC DNA]</scope>
    <source>
        <strain evidence="7 8">SM1701</strain>
    </source>
</reference>
<dbReference type="Pfam" id="PF04231">
    <property type="entry name" value="Endonuclease_1"/>
    <property type="match status" value="1"/>
</dbReference>
<evidence type="ECO:0000256" key="5">
    <source>
        <dbReference type="SAM" id="SignalP"/>
    </source>
</evidence>
<dbReference type="PANTHER" id="PTHR33607">
    <property type="entry name" value="ENDONUCLEASE-1"/>
    <property type="match status" value="1"/>
</dbReference>
<keyword evidence="3 5" id="KW-0732">Signal</keyword>
<protein>
    <submittedName>
        <fullName evidence="7">Endonuclease</fullName>
    </submittedName>
</protein>
<dbReference type="NCBIfam" id="TIGR04183">
    <property type="entry name" value="Por_Secre_tail"/>
    <property type="match status" value="1"/>
</dbReference>
<keyword evidence="2" id="KW-0540">Nuclease</keyword>
<name>A0A2W1MYI0_9FLAO</name>
<feature type="signal peptide" evidence="5">
    <location>
        <begin position="1"/>
        <end position="18"/>
    </location>
</feature>
<keyword evidence="8" id="KW-1185">Reference proteome</keyword>
<dbReference type="Pfam" id="PF18962">
    <property type="entry name" value="Por_Secre_tail"/>
    <property type="match status" value="1"/>
</dbReference>
<organism evidence="7 8">
    <name type="scientific">Putridiphycobacter roseus</name>
    <dbReference type="NCBI Taxonomy" id="2219161"/>
    <lineage>
        <taxon>Bacteria</taxon>
        <taxon>Pseudomonadati</taxon>
        <taxon>Bacteroidota</taxon>
        <taxon>Flavobacteriia</taxon>
        <taxon>Flavobacteriales</taxon>
        <taxon>Crocinitomicaceae</taxon>
        <taxon>Putridiphycobacter</taxon>
    </lineage>
</organism>
<dbReference type="InterPro" id="IPR026444">
    <property type="entry name" value="Secre_tail"/>
</dbReference>
<dbReference type="InterPro" id="IPR007346">
    <property type="entry name" value="Endonuclease-I"/>
</dbReference>
<evidence type="ECO:0000256" key="4">
    <source>
        <dbReference type="ARBA" id="ARBA00022801"/>
    </source>
</evidence>
<dbReference type="GO" id="GO:0004519">
    <property type="term" value="F:endonuclease activity"/>
    <property type="evidence" value="ECO:0007669"/>
    <property type="project" value="UniProtKB-KW"/>
</dbReference>
<comment type="similarity">
    <text evidence="1">Belongs to the EndA/NucM nuclease family.</text>
</comment>
<dbReference type="AlphaFoldDB" id="A0A2W1MYI0"/>
<dbReference type="SUPFAM" id="SSF54060">
    <property type="entry name" value="His-Me finger endonucleases"/>
    <property type="match status" value="1"/>
</dbReference>
<feature type="chain" id="PRO_5015962227" evidence="5">
    <location>
        <begin position="19"/>
        <end position="348"/>
    </location>
</feature>
<evidence type="ECO:0000313" key="7">
    <source>
        <dbReference type="EMBL" id="PZE16270.1"/>
    </source>
</evidence>
<accession>A0A2W1MYI0</accession>
<keyword evidence="4" id="KW-0378">Hydrolase</keyword>
<dbReference type="Proteomes" id="UP000249248">
    <property type="component" value="Unassembled WGS sequence"/>
</dbReference>
<dbReference type="InterPro" id="IPR044925">
    <property type="entry name" value="His-Me_finger_sf"/>
</dbReference>
<evidence type="ECO:0000259" key="6">
    <source>
        <dbReference type="Pfam" id="PF18962"/>
    </source>
</evidence>
<evidence type="ECO:0000256" key="3">
    <source>
        <dbReference type="ARBA" id="ARBA00022729"/>
    </source>
</evidence>
<dbReference type="OrthoDB" id="5485925at2"/>
<gene>
    <name evidence="7" type="ORF">DNU06_14165</name>
</gene>
<evidence type="ECO:0000256" key="2">
    <source>
        <dbReference type="ARBA" id="ARBA00022722"/>
    </source>
</evidence>